<evidence type="ECO:0000256" key="5">
    <source>
        <dbReference type="ARBA" id="ARBA00022490"/>
    </source>
</evidence>
<comment type="pathway">
    <text evidence="3">Carbohydrate degradation; glycolysis; D-glyceraldehyde 3-phosphate and glycerone phosphate from D-glucose: step 3/4.</text>
</comment>
<comment type="cofactor">
    <cofactor evidence="1">
        <name>Mg(2+)</name>
        <dbReference type="ChEBI" id="CHEBI:18420"/>
    </cofactor>
</comment>
<keyword evidence="10" id="KW-0324">Glycolysis</keyword>
<keyword evidence="9" id="KW-0460">Magnesium</keyword>
<reference evidence="12" key="1">
    <citation type="submission" date="2019-08" db="EMBL/GenBank/DDBJ databases">
        <authorList>
            <person name="Kucharzyk K."/>
            <person name="Murdoch R.W."/>
            <person name="Higgins S."/>
            <person name="Loffler F."/>
        </authorList>
    </citation>
    <scope>NUCLEOTIDE SEQUENCE</scope>
</reference>
<dbReference type="Gene3D" id="3.40.50.450">
    <property type="match status" value="1"/>
</dbReference>
<dbReference type="GO" id="GO:0048029">
    <property type="term" value="F:monosaccharide binding"/>
    <property type="evidence" value="ECO:0007669"/>
    <property type="project" value="TreeGrafter"/>
</dbReference>
<gene>
    <name evidence="12" type="primary">pfp_24</name>
    <name evidence="12" type="ORF">SDC9_101868</name>
</gene>
<dbReference type="InterPro" id="IPR035966">
    <property type="entry name" value="PKF_sf"/>
</dbReference>
<evidence type="ECO:0000256" key="9">
    <source>
        <dbReference type="ARBA" id="ARBA00022842"/>
    </source>
</evidence>
<evidence type="ECO:0000256" key="4">
    <source>
        <dbReference type="ARBA" id="ARBA00012055"/>
    </source>
</evidence>
<keyword evidence="6 12" id="KW-0808">Transferase</keyword>
<dbReference type="GO" id="GO:0005524">
    <property type="term" value="F:ATP binding"/>
    <property type="evidence" value="ECO:0007669"/>
    <property type="project" value="TreeGrafter"/>
</dbReference>
<dbReference type="GO" id="GO:0005945">
    <property type="term" value="C:6-phosphofructokinase complex"/>
    <property type="evidence" value="ECO:0007669"/>
    <property type="project" value="TreeGrafter"/>
</dbReference>
<comment type="caution">
    <text evidence="12">The sequence shown here is derived from an EMBL/GenBank/DDBJ whole genome shotgun (WGS) entry which is preliminary data.</text>
</comment>
<proteinExistence type="predicted"/>
<dbReference type="GO" id="GO:0070095">
    <property type="term" value="F:fructose-6-phosphate binding"/>
    <property type="evidence" value="ECO:0007669"/>
    <property type="project" value="TreeGrafter"/>
</dbReference>
<dbReference type="Pfam" id="PF00365">
    <property type="entry name" value="PFK"/>
    <property type="match status" value="1"/>
</dbReference>
<name>A0A645AW04_9ZZZZ</name>
<dbReference type="AlphaFoldDB" id="A0A645AW04"/>
<dbReference type="FunFam" id="3.40.50.460:FF:000002">
    <property type="entry name" value="ATP-dependent 6-phosphofructokinase"/>
    <property type="match status" value="1"/>
</dbReference>
<evidence type="ECO:0000256" key="2">
    <source>
        <dbReference type="ARBA" id="ARBA00004496"/>
    </source>
</evidence>
<keyword evidence="7" id="KW-0479">Metal-binding</keyword>
<dbReference type="PROSITE" id="PS00433">
    <property type="entry name" value="PHOSPHOFRUCTOKINASE"/>
    <property type="match status" value="1"/>
</dbReference>
<evidence type="ECO:0000259" key="11">
    <source>
        <dbReference type="Pfam" id="PF00365"/>
    </source>
</evidence>
<dbReference type="PANTHER" id="PTHR13697">
    <property type="entry name" value="PHOSPHOFRUCTOKINASE"/>
    <property type="match status" value="1"/>
</dbReference>
<feature type="domain" description="Phosphofructokinase" evidence="11">
    <location>
        <begin position="1"/>
        <end position="162"/>
    </location>
</feature>
<dbReference type="GO" id="GO:0046872">
    <property type="term" value="F:metal ion binding"/>
    <property type="evidence" value="ECO:0007669"/>
    <property type="project" value="UniProtKB-KW"/>
</dbReference>
<dbReference type="SUPFAM" id="SSF53784">
    <property type="entry name" value="Phosphofructokinase"/>
    <property type="match status" value="1"/>
</dbReference>
<sequence length="207" mass="23114">MECIDRLHTTAASHARCFVVECMGRHTGWIAVLAGLAADANLILIPEFPKTFDEIMQVIRARYIKGQRHTIIAVAEGFELKGETQDNVGLDAFGNKLLLEKEVAKTLSDRIEKAMRADSSLDEKRKYFECRSVVLGHIQRGGSPSCFDRVLGTRLGFKAGELVVTEQYGNMVALQGTDIVTADLDKAVSERKEVDWDFYKSISILFK</sequence>
<evidence type="ECO:0000256" key="8">
    <source>
        <dbReference type="ARBA" id="ARBA00022777"/>
    </source>
</evidence>
<dbReference type="GO" id="GO:0030388">
    <property type="term" value="P:fructose 1,6-bisphosphate metabolic process"/>
    <property type="evidence" value="ECO:0007669"/>
    <property type="project" value="TreeGrafter"/>
</dbReference>
<dbReference type="PANTHER" id="PTHR13697:SF52">
    <property type="entry name" value="ATP-DEPENDENT 6-PHOSPHOFRUCTOKINASE 3"/>
    <property type="match status" value="1"/>
</dbReference>
<dbReference type="InterPro" id="IPR022953">
    <property type="entry name" value="ATP_PFK"/>
</dbReference>
<evidence type="ECO:0000256" key="3">
    <source>
        <dbReference type="ARBA" id="ARBA00004679"/>
    </source>
</evidence>
<dbReference type="EC" id="2.7.1.11" evidence="4"/>
<protein>
    <recommendedName>
        <fullName evidence="4">6-phosphofructokinase</fullName>
        <ecNumber evidence="4">2.7.1.11</ecNumber>
    </recommendedName>
</protein>
<evidence type="ECO:0000256" key="10">
    <source>
        <dbReference type="ARBA" id="ARBA00023152"/>
    </source>
</evidence>
<dbReference type="GO" id="GO:0016208">
    <property type="term" value="F:AMP binding"/>
    <property type="evidence" value="ECO:0007669"/>
    <property type="project" value="TreeGrafter"/>
</dbReference>
<dbReference type="UniPathway" id="UPA00109">
    <property type="reaction ID" value="UER00182"/>
</dbReference>
<evidence type="ECO:0000256" key="6">
    <source>
        <dbReference type="ARBA" id="ARBA00022679"/>
    </source>
</evidence>
<dbReference type="Gene3D" id="3.40.50.460">
    <property type="entry name" value="Phosphofructokinase domain"/>
    <property type="match status" value="1"/>
</dbReference>
<dbReference type="PRINTS" id="PR00476">
    <property type="entry name" value="PHFRCTKINASE"/>
</dbReference>
<dbReference type="InterPro" id="IPR015912">
    <property type="entry name" value="Phosphofructokinase_CS"/>
</dbReference>
<accession>A0A645AW04</accession>
<evidence type="ECO:0000313" key="12">
    <source>
        <dbReference type="EMBL" id="MPM55083.1"/>
    </source>
</evidence>
<organism evidence="12">
    <name type="scientific">bioreactor metagenome</name>
    <dbReference type="NCBI Taxonomy" id="1076179"/>
    <lineage>
        <taxon>unclassified sequences</taxon>
        <taxon>metagenomes</taxon>
        <taxon>ecological metagenomes</taxon>
    </lineage>
</organism>
<evidence type="ECO:0000256" key="7">
    <source>
        <dbReference type="ARBA" id="ARBA00022723"/>
    </source>
</evidence>
<dbReference type="EMBL" id="VSSQ01015106">
    <property type="protein sequence ID" value="MPM55083.1"/>
    <property type="molecule type" value="Genomic_DNA"/>
</dbReference>
<dbReference type="GO" id="GO:0003872">
    <property type="term" value="F:6-phosphofructokinase activity"/>
    <property type="evidence" value="ECO:0007669"/>
    <property type="project" value="UniProtKB-EC"/>
</dbReference>
<comment type="subcellular location">
    <subcellularLocation>
        <location evidence="2">Cytoplasm</location>
    </subcellularLocation>
</comment>
<dbReference type="InterPro" id="IPR000023">
    <property type="entry name" value="Phosphofructokinase_dom"/>
</dbReference>
<dbReference type="GO" id="GO:0006002">
    <property type="term" value="P:fructose 6-phosphate metabolic process"/>
    <property type="evidence" value="ECO:0007669"/>
    <property type="project" value="InterPro"/>
</dbReference>
<dbReference type="GO" id="GO:0042802">
    <property type="term" value="F:identical protein binding"/>
    <property type="evidence" value="ECO:0007669"/>
    <property type="project" value="TreeGrafter"/>
</dbReference>
<keyword evidence="5" id="KW-0963">Cytoplasm</keyword>
<keyword evidence="8" id="KW-0418">Kinase</keyword>
<dbReference type="GO" id="GO:0061621">
    <property type="term" value="P:canonical glycolysis"/>
    <property type="evidence" value="ECO:0007669"/>
    <property type="project" value="TreeGrafter"/>
</dbReference>
<evidence type="ECO:0000256" key="1">
    <source>
        <dbReference type="ARBA" id="ARBA00001946"/>
    </source>
</evidence>